<feature type="compositionally biased region" description="Basic and acidic residues" evidence="1">
    <location>
        <begin position="29"/>
        <end position="52"/>
    </location>
</feature>
<feature type="region of interest" description="Disordered" evidence="1">
    <location>
        <begin position="1"/>
        <end position="73"/>
    </location>
</feature>
<gene>
    <name evidence="2" type="ORF">TNCV_3092891</name>
</gene>
<evidence type="ECO:0000313" key="2">
    <source>
        <dbReference type="EMBL" id="GFY03663.1"/>
    </source>
</evidence>
<organism evidence="2 3">
    <name type="scientific">Trichonephila clavipes</name>
    <name type="common">Golden silk orbweaver</name>
    <name type="synonym">Nephila clavipes</name>
    <dbReference type="NCBI Taxonomy" id="2585209"/>
    <lineage>
        <taxon>Eukaryota</taxon>
        <taxon>Metazoa</taxon>
        <taxon>Ecdysozoa</taxon>
        <taxon>Arthropoda</taxon>
        <taxon>Chelicerata</taxon>
        <taxon>Arachnida</taxon>
        <taxon>Araneae</taxon>
        <taxon>Araneomorphae</taxon>
        <taxon>Entelegynae</taxon>
        <taxon>Araneoidea</taxon>
        <taxon>Nephilidae</taxon>
        <taxon>Trichonephila</taxon>
    </lineage>
</organism>
<evidence type="ECO:0000313" key="3">
    <source>
        <dbReference type="Proteomes" id="UP000887159"/>
    </source>
</evidence>
<reference evidence="2" key="1">
    <citation type="submission" date="2020-08" db="EMBL/GenBank/DDBJ databases">
        <title>Multicomponent nature underlies the extraordinary mechanical properties of spider dragline silk.</title>
        <authorList>
            <person name="Kono N."/>
            <person name="Nakamura H."/>
            <person name="Mori M."/>
            <person name="Yoshida Y."/>
            <person name="Ohtoshi R."/>
            <person name="Malay A.D."/>
            <person name="Moran D.A.P."/>
            <person name="Tomita M."/>
            <person name="Numata K."/>
            <person name="Arakawa K."/>
        </authorList>
    </citation>
    <scope>NUCLEOTIDE SEQUENCE</scope>
</reference>
<comment type="caution">
    <text evidence="2">The sequence shown here is derived from an EMBL/GenBank/DDBJ whole genome shotgun (WGS) entry which is preliminary data.</text>
</comment>
<evidence type="ECO:0000256" key="1">
    <source>
        <dbReference type="SAM" id="MobiDB-lite"/>
    </source>
</evidence>
<keyword evidence="3" id="KW-1185">Reference proteome</keyword>
<dbReference type="EMBL" id="BMAU01021239">
    <property type="protein sequence ID" value="GFY03663.1"/>
    <property type="molecule type" value="Genomic_DNA"/>
</dbReference>
<proteinExistence type="predicted"/>
<sequence length="114" mass="12826">MNRLYPESRKKRVNGDAISENTPPAGGRPVEEEAKRERNRSDVMRAGVVERRKGAKSPKNAFEEQQNAREEDAGASLFTDLSFDKWQRHLTVFLSPELEKPCGGVGYLKGNISH</sequence>
<protein>
    <submittedName>
        <fullName evidence="2">Uncharacterized protein</fullName>
    </submittedName>
</protein>
<name>A0A8X6SAW4_TRICX</name>
<dbReference type="Proteomes" id="UP000887159">
    <property type="component" value="Unassembled WGS sequence"/>
</dbReference>
<accession>A0A8X6SAW4</accession>
<dbReference type="AlphaFoldDB" id="A0A8X6SAW4"/>